<evidence type="ECO:0000313" key="2">
    <source>
        <dbReference type="Proteomes" id="UP000526501"/>
    </source>
</evidence>
<dbReference type="AlphaFoldDB" id="A0A7X1B8F9"/>
<dbReference type="Pfam" id="PF01161">
    <property type="entry name" value="PBP"/>
    <property type="match status" value="1"/>
</dbReference>
<dbReference type="Gene3D" id="3.90.280.10">
    <property type="entry name" value="PEBP-like"/>
    <property type="match status" value="1"/>
</dbReference>
<proteinExistence type="predicted"/>
<dbReference type="SUPFAM" id="SSF49777">
    <property type="entry name" value="PEBP-like"/>
    <property type="match status" value="1"/>
</dbReference>
<dbReference type="PANTHER" id="PTHR30289">
    <property type="entry name" value="UNCHARACTERIZED PROTEIN YBCL-RELATED"/>
    <property type="match status" value="1"/>
</dbReference>
<sequence>MSKDLFTLSSNDLGGNFAPEQLADIFGYSGKNVSPHLAWTNVPEGTKSFVVTCFDPDAPTQSGFWHWAVFDIPASVSELPTGAGNPGTGLLPEKAFMAEVDTGMAAYCGPCPPLGDFTHTYLFTVIALDVETLGIKANTPLAQAMFMTVMQHELGRASIVSYYKPAKA</sequence>
<name>A0A7X1B8F9_9BACT</name>
<protein>
    <submittedName>
        <fullName evidence="1">YbhB/YbcL family Raf kinase inhibitor-like protein</fullName>
    </submittedName>
</protein>
<dbReference type="InterPro" id="IPR036610">
    <property type="entry name" value="PEBP-like_sf"/>
</dbReference>
<dbReference type="RefSeq" id="WP_185661480.1">
    <property type="nucleotide sequence ID" value="NZ_CAWPOO010000013.1"/>
</dbReference>
<dbReference type="CDD" id="cd00865">
    <property type="entry name" value="PEBP_bact_arch"/>
    <property type="match status" value="1"/>
</dbReference>
<dbReference type="InterPro" id="IPR008914">
    <property type="entry name" value="PEBP"/>
</dbReference>
<dbReference type="Proteomes" id="UP000526501">
    <property type="component" value="Unassembled WGS sequence"/>
</dbReference>
<dbReference type="NCBIfam" id="TIGR00481">
    <property type="entry name" value="YbhB/YbcL family Raf kinase inhibitor-like protein"/>
    <property type="match status" value="1"/>
</dbReference>
<keyword evidence="2" id="KW-1185">Reference proteome</keyword>
<comment type="caution">
    <text evidence="1">The sequence shown here is derived from an EMBL/GenBank/DDBJ whole genome shotgun (WGS) entry which is preliminary data.</text>
</comment>
<dbReference type="PANTHER" id="PTHR30289:SF1">
    <property type="entry name" value="PEBP (PHOSPHATIDYLETHANOLAMINE-BINDING PROTEIN) FAMILY PROTEIN"/>
    <property type="match status" value="1"/>
</dbReference>
<gene>
    <name evidence="1" type="ORF">H5P27_16245</name>
</gene>
<accession>A0A7X1B8F9</accession>
<organism evidence="1 2">
    <name type="scientific">Pelagicoccus albus</name>
    <dbReference type="NCBI Taxonomy" id="415222"/>
    <lineage>
        <taxon>Bacteria</taxon>
        <taxon>Pseudomonadati</taxon>
        <taxon>Verrucomicrobiota</taxon>
        <taxon>Opitutia</taxon>
        <taxon>Puniceicoccales</taxon>
        <taxon>Pelagicoccaceae</taxon>
        <taxon>Pelagicoccus</taxon>
    </lineage>
</organism>
<reference evidence="1 2" key="1">
    <citation type="submission" date="2020-07" db="EMBL/GenBank/DDBJ databases">
        <authorList>
            <person name="Feng X."/>
        </authorList>
    </citation>
    <scope>NUCLEOTIDE SEQUENCE [LARGE SCALE GENOMIC DNA]</scope>
    <source>
        <strain evidence="1 2">JCM23202</strain>
    </source>
</reference>
<dbReference type="EMBL" id="JACHVC010000013">
    <property type="protein sequence ID" value="MBC2607604.1"/>
    <property type="molecule type" value="Genomic_DNA"/>
</dbReference>
<dbReference type="InterPro" id="IPR005247">
    <property type="entry name" value="YbhB_YbcL/LppC-like"/>
</dbReference>
<evidence type="ECO:0000313" key="1">
    <source>
        <dbReference type="EMBL" id="MBC2607604.1"/>
    </source>
</evidence>